<proteinExistence type="predicted"/>
<dbReference type="EMBL" id="BFAG01000002">
    <property type="protein sequence ID" value="GBF04580.1"/>
    <property type="molecule type" value="Genomic_DNA"/>
</dbReference>
<name>A0A2I9D347_9DEIO</name>
<dbReference type="AlphaFoldDB" id="A0A2I9D347"/>
<gene>
    <name evidence="2" type="ORF">DAERI_020177</name>
</gene>
<evidence type="ECO:0000313" key="3">
    <source>
        <dbReference type="Proteomes" id="UP000236569"/>
    </source>
</evidence>
<reference evidence="3" key="1">
    <citation type="submission" date="2018-01" db="EMBL/GenBank/DDBJ databases">
        <title>Draft Genome Sequence of the Radioresistant Bacterium Deinococcus aerius TR0125, Isolated from the Higher Atmosphere above Japan.</title>
        <authorList>
            <person name="Satoh K."/>
            <person name="Arai H."/>
            <person name="Sanzen T."/>
            <person name="Kawaguchi Y."/>
            <person name="Hayashi H."/>
            <person name="Yokobori S."/>
            <person name="Yamagishi A."/>
            <person name="Oono Y."/>
            <person name="Narumi I."/>
        </authorList>
    </citation>
    <scope>NUCLEOTIDE SEQUENCE [LARGE SCALE GENOMIC DNA]</scope>
    <source>
        <strain evidence="3">TR0125</strain>
    </source>
</reference>
<feature type="compositionally biased region" description="Pro residues" evidence="1">
    <location>
        <begin position="50"/>
        <end position="59"/>
    </location>
</feature>
<evidence type="ECO:0000313" key="2">
    <source>
        <dbReference type="EMBL" id="GBF04580.1"/>
    </source>
</evidence>
<organism evidence="2 3">
    <name type="scientific">Deinococcus aerius</name>
    <dbReference type="NCBI Taxonomy" id="200253"/>
    <lineage>
        <taxon>Bacteria</taxon>
        <taxon>Thermotogati</taxon>
        <taxon>Deinococcota</taxon>
        <taxon>Deinococci</taxon>
        <taxon>Deinococcales</taxon>
        <taxon>Deinococcaceae</taxon>
        <taxon>Deinococcus</taxon>
    </lineage>
</organism>
<dbReference type="Proteomes" id="UP000236569">
    <property type="component" value="Unassembled WGS sequence"/>
</dbReference>
<sequence>MPLSWRERHLRARREFLAKQQEGTQDKAFRDERERVLFVLLYGIDARELPAPPVPPGPGPSGALQHASKLTG</sequence>
<accession>A0A2I9D347</accession>
<evidence type="ECO:0000256" key="1">
    <source>
        <dbReference type="SAM" id="MobiDB-lite"/>
    </source>
</evidence>
<feature type="region of interest" description="Disordered" evidence="1">
    <location>
        <begin position="48"/>
        <end position="72"/>
    </location>
</feature>
<protein>
    <submittedName>
        <fullName evidence="2">Uncharacterized protein</fullName>
    </submittedName>
</protein>
<keyword evidence="3" id="KW-1185">Reference proteome</keyword>
<comment type="caution">
    <text evidence="2">The sequence shown here is derived from an EMBL/GenBank/DDBJ whole genome shotgun (WGS) entry which is preliminary data.</text>
</comment>